<dbReference type="EMBL" id="LR797276">
    <property type="protein sequence ID" value="CAB4199365.1"/>
    <property type="molecule type" value="Genomic_DNA"/>
</dbReference>
<proteinExistence type="predicted"/>
<dbReference type="EMBL" id="LR797388">
    <property type="protein sequence ID" value="CAB4212988.1"/>
    <property type="molecule type" value="Genomic_DNA"/>
</dbReference>
<evidence type="ECO:0000313" key="2">
    <source>
        <dbReference type="EMBL" id="CAB4212988.1"/>
    </source>
</evidence>
<name>A0A6J5S253_9CAUD</name>
<reference evidence="1" key="1">
    <citation type="submission" date="2020-05" db="EMBL/GenBank/DDBJ databases">
        <authorList>
            <person name="Chiriac C."/>
            <person name="Salcher M."/>
            <person name="Ghai R."/>
            <person name="Kavagutti S V."/>
        </authorList>
    </citation>
    <scope>NUCLEOTIDE SEQUENCE</scope>
</reference>
<organism evidence="1">
    <name type="scientific">uncultured Caudovirales phage</name>
    <dbReference type="NCBI Taxonomy" id="2100421"/>
    <lineage>
        <taxon>Viruses</taxon>
        <taxon>Duplodnaviria</taxon>
        <taxon>Heunggongvirae</taxon>
        <taxon>Uroviricota</taxon>
        <taxon>Caudoviricetes</taxon>
        <taxon>Peduoviridae</taxon>
        <taxon>Maltschvirus</taxon>
        <taxon>Maltschvirus maltsch</taxon>
    </lineage>
</organism>
<accession>A0A6J5S253</accession>
<evidence type="ECO:0000313" key="1">
    <source>
        <dbReference type="EMBL" id="CAB4199365.1"/>
    </source>
</evidence>
<gene>
    <name evidence="1" type="ORF">UFOVP1326_40</name>
    <name evidence="2" type="ORF">UFOVP1436_51</name>
</gene>
<protein>
    <submittedName>
        <fullName evidence="1">Uncharacterized protein</fullName>
    </submittedName>
</protein>
<sequence length="610" mass="62929">MLYPSVKSPDQRRWQQAMLANNFGTVGSSVVPPSFSATLLSTLVPQVFTGSSTPTFTRATTAYVTDFEGLLKQVPSGCARFTGARFVRNMLAIASNDATALTSFGGASTMTATTMEATGANAIRYDGTFTAGWAGTGRCRIKLTAISVAPSVQISCDGGTSYTAVTVTSTPQVFSVLTTQATAIIGSLAIKLVNIGDKISIEEMMVENTTGQSNTNPSEYVSKGVLSAPYHGAGVDGVKYFTTQNGNTVASNVVTEATGAAISSATLLGYQAEGARTNLCLQSQTLGTTWATGGALAPVVADQYVAPDGTTTVDKLITTAATNAFYLQQDFAAIAGTTFTYSVYLRYVNNRWANLAFWDGTTVYYASFDVLNGVVGVKAAGISSTTMTATGVSGVYRATMTLTPGVSQVNRVYIALMNADSSAGFSTFAAAGTEAMGAWGGQLEIASFASSYIPTTTVAVARNQDLLSYVAASNIDTATGTMYAEAKLAAGINSTFPVIIGGGNGNPRFYINAVNTVVANDTTNNTSTSGTGLSYVTAPRKAAMNWGGATMAISKDGAAAVSGSFDGVIEATAISIGNAVSSSYDLFGTVRNVVIYTTKKTNAELAALTA</sequence>